<keyword evidence="1" id="KW-1133">Transmembrane helix</keyword>
<organism evidence="2 3">
    <name type="scientific">Alkalibacillus salilacus</name>
    <dbReference type="NCBI Taxonomy" id="284582"/>
    <lineage>
        <taxon>Bacteria</taxon>
        <taxon>Bacillati</taxon>
        <taxon>Bacillota</taxon>
        <taxon>Bacilli</taxon>
        <taxon>Bacillales</taxon>
        <taxon>Bacillaceae</taxon>
        <taxon>Alkalibacillus</taxon>
    </lineage>
</organism>
<gene>
    <name evidence="2" type="ORF">J2S77_002796</name>
</gene>
<reference evidence="2 3" key="1">
    <citation type="submission" date="2023-07" db="EMBL/GenBank/DDBJ databases">
        <title>Genomic Encyclopedia of Type Strains, Phase IV (KMG-IV): sequencing the most valuable type-strain genomes for metagenomic binning, comparative biology and taxonomic classification.</title>
        <authorList>
            <person name="Goeker M."/>
        </authorList>
    </citation>
    <scope>NUCLEOTIDE SEQUENCE [LARGE SCALE GENOMIC DNA]</scope>
    <source>
        <strain evidence="2 3">DSM 16460</strain>
    </source>
</reference>
<protein>
    <submittedName>
        <fullName evidence="2">Cellulose synthase/poly-beta-1,6-N-acetylglucosamine synthase-like glycosyltransferase</fullName>
    </submittedName>
</protein>
<dbReference type="Proteomes" id="UP001224359">
    <property type="component" value="Unassembled WGS sequence"/>
</dbReference>
<dbReference type="EMBL" id="JAUSTQ010000018">
    <property type="protein sequence ID" value="MDQ0160789.1"/>
    <property type="molecule type" value="Genomic_DNA"/>
</dbReference>
<proteinExistence type="predicted"/>
<evidence type="ECO:0000313" key="2">
    <source>
        <dbReference type="EMBL" id="MDQ0160789.1"/>
    </source>
</evidence>
<keyword evidence="1" id="KW-0812">Transmembrane</keyword>
<feature type="transmembrane region" description="Helical" evidence="1">
    <location>
        <begin position="63"/>
        <end position="83"/>
    </location>
</feature>
<sequence length="90" mass="10690">MYIILVFIVFPAISLLAGILVYLKSKIWWLTPLTTMLINFVFYFIFYWYVYESISFFNALEATFNYFTLPFFLVVTLTVYVHAKSNLANE</sequence>
<keyword evidence="3" id="KW-1185">Reference proteome</keyword>
<evidence type="ECO:0000256" key="1">
    <source>
        <dbReference type="SAM" id="Phobius"/>
    </source>
</evidence>
<feature type="transmembrane region" description="Helical" evidence="1">
    <location>
        <begin position="27"/>
        <end position="51"/>
    </location>
</feature>
<name>A0ABT9VIQ0_9BACI</name>
<accession>A0ABT9VIQ0</accession>
<keyword evidence="1" id="KW-0472">Membrane</keyword>
<comment type="caution">
    <text evidence="2">The sequence shown here is derived from an EMBL/GenBank/DDBJ whole genome shotgun (WGS) entry which is preliminary data.</text>
</comment>
<evidence type="ECO:0000313" key="3">
    <source>
        <dbReference type="Proteomes" id="UP001224359"/>
    </source>
</evidence>